<organism evidence="2 3">
    <name type="scientific">Colletotrichum sojae</name>
    <dbReference type="NCBI Taxonomy" id="2175907"/>
    <lineage>
        <taxon>Eukaryota</taxon>
        <taxon>Fungi</taxon>
        <taxon>Dikarya</taxon>
        <taxon>Ascomycota</taxon>
        <taxon>Pezizomycotina</taxon>
        <taxon>Sordariomycetes</taxon>
        <taxon>Hypocreomycetidae</taxon>
        <taxon>Glomerellales</taxon>
        <taxon>Glomerellaceae</taxon>
        <taxon>Colletotrichum</taxon>
        <taxon>Colletotrichum orchidearum species complex</taxon>
    </lineage>
</organism>
<feature type="region of interest" description="Disordered" evidence="1">
    <location>
        <begin position="1"/>
        <end position="40"/>
    </location>
</feature>
<evidence type="ECO:0000313" key="2">
    <source>
        <dbReference type="EMBL" id="KAF6816942.1"/>
    </source>
</evidence>
<dbReference type="CDD" id="cd14688">
    <property type="entry name" value="bZIP_YAP"/>
    <property type="match status" value="1"/>
</dbReference>
<comment type="caution">
    <text evidence="2">The sequence shown here is derived from an EMBL/GenBank/DDBJ whole genome shotgun (WGS) entry which is preliminary data.</text>
</comment>
<accession>A0A8H6JPH3</accession>
<proteinExistence type="predicted"/>
<protein>
    <submittedName>
        <fullName evidence="2">BZIP transcription factor</fullName>
    </submittedName>
</protein>
<evidence type="ECO:0000313" key="3">
    <source>
        <dbReference type="Proteomes" id="UP000652219"/>
    </source>
</evidence>
<dbReference type="InterPro" id="IPR021833">
    <property type="entry name" value="DUF3425"/>
</dbReference>
<evidence type="ECO:0000256" key="1">
    <source>
        <dbReference type="SAM" id="MobiDB-lite"/>
    </source>
</evidence>
<keyword evidence="3" id="KW-1185">Reference proteome</keyword>
<dbReference type="Proteomes" id="UP000652219">
    <property type="component" value="Unassembled WGS sequence"/>
</dbReference>
<reference evidence="2 3" key="1">
    <citation type="journal article" date="2020" name="Phytopathology">
        <title>Genome Sequence Resources of Colletotrichum truncatum, C. plurivorum, C. musicola, and C. sojae: Four Species Pathogenic to Soybean (Glycine max).</title>
        <authorList>
            <person name="Rogerio F."/>
            <person name="Boufleur T.R."/>
            <person name="Ciampi-Guillardi M."/>
            <person name="Sukno S.A."/>
            <person name="Thon M.R."/>
            <person name="Massola Junior N.S."/>
            <person name="Baroncelli R."/>
        </authorList>
    </citation>
    <scope>NUCLEOTIDE SEQUENCE [LARGE SCALE GENOMIC DNA]</scope>
    <source>
        <strain evidence="2 3">LFN0009</strain>
    </source>
</reference>
<sequence>MPSTPAPAPTPEARSQTVSSSRLKKREADRKAQRIAREKTKNRIAQLEKLVAELSRRDDNATTVSLMAQLSRVAEQRNKLVGCLEATAAGIARHLAEIKEGEAEESTGAPAQAKSDAPDASVLILNDLPLLAPAPASTTPEPVDAQPLEQNDAYAESLLNESMSIGDFFTDAILPPDVTLPSAPSPLPTTLDLATLNPVSNATQPTCSCSKSTRTRRLSDGSLVDRNNWKAGNEILREPFPASEAMPDAEREAGEDVPVRAILHGWDSLTRSGRMTPLWRRTRRLDELCFSGCGQAERLAVLSMVHLLMRAYADSAPGEVVPRWYLKSQLQEISHDPSADYFTWPAVRLRFATNPHRYCDNKFWHLFREHIRIAWPFDFRDCYVRNVRLGAYGLSPLFRDRLRDLRAWTMEPDFFVHFPELRQDIPQFPGQPSPVSMLNPAADGGFGQRMRGQILPIGDVSSPAIREVEEQDREQMCETRRSAYVGGSMGGFDGELMNDFDLEMSSELFFFQDTFLSTGSRQVEKHKDSSCISL</sequence>
<gene>
    <name evidence="2" type="ORF">CSOJ01_02639</name>
</gene>
<dbReference type="AlphaFoldDB" id="A0A8H6JPH3"/>
<feature type="compositionally biased region" description="Pro residues" evidence="1">
    <location>
        <begin position="1"/>
        <end position="10"/>
    </location>
</feature>
<feature type="compositionally biased region" description="Basic and acidic residues" evidence="1">
    <location>
        <begin position="26"/>
        <end position="40"/>
    </location>
</feature>
<dbReference type="Pfam" id="PF11905">
    <property type="entry name" value="DUF3425"/>
    <property type="match status" value="1"/>
</dbReference>
<dbReference type="EMBL" id="WIGN01000024">
    <property type="protein sequence ID" value="KAF6816942.1"/>
    <property type="molecule type" value="Genomic_DNA"/>
</dbReference>
<dbReference type="PANTHER" id="PTHR37012:SF7">
    <property type="entry name" value="B-ZIP TRANSCRIPTION FACTOR (EUROFUNG)-RELATED"/>
    <property type="match status" value="1"/>
</dbReference>
<name>A0A8H6JPH3_9PEZI</name>
<dbReference type="PANTHER" id="PTHR37012">
    <property type="entry name" value="B-ZIP TRANSCRIPTION FACTOR (EUROFUNG)-RELATED"/>
    <property type="match status" value="1"/>
</dbReference>